<dbReference type="AlphaFoldDB" id="A0A9N9N837"/>
<keyword evidence="2" id="KW-1185">Reference proteome</keyword>
<accession>A0A9N9N837</accession>
<evidence type="ECO:0000313" key="1">
    <source>
        <dbReference type="EMBL" id="CAG8710852.1"/>
    </source>
</evidence>
<reference evidence="1" key="1">
    <citation type="submission" date="2021-06" db="EMBL/GenBank/DDBJ databases">
        <authorList>
            <person name="Kallberg Y."/>
            <person name="Tangrot J."/>
            <person name="Rosling A."/>
        </authorList>
    </citation>
    <scope>NUCLEOTIDE SEQUENCE</scope>
    <source>
        <strain evidence="1">MA453B</strain>
    </source>
</reference>
<proteinExistence type="predicted"/>
<gene>
    <name evidence="1" type="ORF">DERYTH_LOCUS13575</name>
</gene>
<organism evidence="1 2">
    <name type="scientific">Dentiscutata erythropus</name>
    <dbReference type="NCBI Taxonomy" id="1348616"/>
    <lineage>
        <taxon>Eukaryota</taxon>
        <taxon>Fungi</taxon>
        <taxon>Fungi incertae sedis</taxon>
        <taxon>Mucoromycota</taxon>
        <taxon>Glomeromycotina</taxon>
        <taxon>Glomeromycetes</taxon>
        <taxon>Diversisporales</taxon>
        <taxon>Gigasporaceae</taxon>
        <taxon>Dentiscutata</taxon>
    </lineage>
</organism>
<comment type="caution">
    <text evidence="1">The sequence shown here is derived from an EMBL/GenBank/DDBJ whole genome shotgun (WGS) entry which is preliminary data.</text>
</comment>
<evidence type="ECO:0000313" key="2">
    <source>
        <dbReference type="Proteomes" id="UP000789405"/>
    </source>
</evidence>
<name>A0A9N9N837_9GLOM</name>
<dbReference type="Proteomes" id="UP000789405">
    <property type="component" value="Unassembled WGS sequence"/>
</dbReference>
<sequence length="52" mass="5930">MSPKECVIIQVCGIHCGSPIESFRMNAQFAKDRAKQGMKKNTNTLFEITWIK</sequence>
<dbReference type="OrthoDB" id="10427229at2759"/>
<protein>
    <submittedName>
        <fullName evidence="1">877_t:CDS:1</fullName>
    </submittedName>
</protein>
<dbReference type="EMBL" id="CAJVPY010009629">
    <property type="protein sequence ID" value="CAG8710852.1"/>
    <property type="molecule type" value="Genomic_DNA"/>
</dbReference>